<reference evidence="2" key="1">
    <citation type="submission" date="2016-11" db="UniProtKB">
        <authorList>
            <consortium name="WormBaseParasite"/>
        </authorList>
    </citation>
    <scope>IDENTIFICATION</scope>
    <source>
        <strain evidence="2">KR3021</strain>
    </source>
</reference>
<organism evidence="1 2">
    <name type="scientific">Rhabditophanes sp. KR3021</name>
    <dbReference type="NCBI Taxonomy" id="114890"/>
    <lineage>
        <taxon>Eukaryota</taxon>
        <taxon>Metazoa</taxon>
        <taxon>Ecdysozoa</taxon>
        <taxon>Nematoda</taxon>
        <taxon>Chromadorea</taxon>
        <taxon>Rhabditida</taxon>
        <taxon>Tylenchina</taxon>
        <taxon>Panagrolaimomorpha</taxon>
        <taxon>Strongyloidoidea</taxon>
        <taxon>Alloionematidae</taxon>
        <taxon>Rhabditophanes</taxon>
    </lineage>
</organism>
<proteinExistence type="predicted"/>
<dbReference type="WBParaSite" id="RSKR_0000197700.1">
    <property type="protein sequence ID" value="RSKR_0000197700.1"/>
    <property type="gene ID" value="RSKR_0000197700"/>
</dbReference>
<protein>
    <submittedName>
        <fullName evidence="2">IMS_C domain-containing protein</fullName>
    </submittedName>
</protein>
<accession>A0AC35TLN2</accession>
<name>A0AC35TLN2_9BILA</name>
<dbReference type="Proteomes" id="UP000095286">
    <property type="component" value="Unplaced"/>
</dbReference>
<sequence length="181" mass="20623">MPRLVPNSAAECSEQLPDFLTTIKRILLESGHSHQIGLSLRLLKVEKSYSGNLSSEISIGAFKYDRVRDVSKFRDGEQSVDRSTYSTEASSTMASFLTCYPDEMKVRRILKNPYFSRQSYAPPHIEVNPKPDEISESSEFRSNSRLSADYVDLVKMRELQSSQKMIPGACSTKTKKKRRFQ</sequence>
<evidence type="ECO:0000313" key="1">
    <source>
        <dbReference type="Proteomes" id="UP000095286"/>
    </source>
</evidence>
<evidence type="ECO:0000313" key="2">
    <source>
        <dbReference type="WBParaSite" id="RSKR_0000197700.1"/>
    </source>
</evidence>